<dbReference type="SUPFAM" id="SSF46942">
    <property type="entry name" value="Elongation factor TFIIS domain 2"/>
    <property type="match status" value="1"/>
</dbReference>
<keyword evidence="7" id="KW-0539">Nucleus</keyword>
<dbReference type="InterPro" id="IPR001965">
    <property type="entry name" value="Znf_PHD"/>
</dbReference>
<dbReference type="InterPro" id="IPR036575">
    <property type="entry name" value="TFIIS_cen_dom_sf"/>
</dbReference>
<evidence type="ECO:0000313" key="10">
    <source>
        <dbReference type="EMBL" id="CDO75985.1"/>
    </source>
</evidence>
<feature type="region of interest" description="Disordered" evidence="8">
    <location>
        <begin position="919"/>
        <end position="1066"/>
    </location>
</feature>
<dbReference type="PANTHER" id="PTHR11477:SF0">
    <property type="entry name" value="IP08861P-RELATED"/>
    <property type="match status" value="1"/>
</dbReference>
<dbReference type="PROSITE" id="PS51321">
    <property type="entry name" value="TFIIS_CENTRAL"/>
    <property type="match status" value="1"/>
</dbReference>
<dbReference type="InterPro" id="IPR019787">
    <property type="entry name" value="Znf_PHD-finger"/>
</dbReference>
<dbReference type="AlphaFoldDB" id="A0A060SNL5"/>
<feature type="region of interest" description="Disordered" evidence="8">
    <location>
        <begin position="808"/>
        <end position="837"/>
    </location>
</feature>
<evidence type="ECO:0000259" key="9">
    <source>
        <dbReference type="PROSITE" id="PS51321"/>
    </source>
</evidence>
<dbReference type="InterPro" id="IPR003618">
    <property type="entry name" value="TFIIS_cen_dom"/>
</dbReference>
<feature type="compositionally biased region" description="Low complexity" evidence="8">
    <location>
        <begin position="464"/>
        <end position="478"/>
    </location>
</feature>
<dbReference type="OrthoDB" id="436852at2759"/>
<dbReference type="STRING" id="5643.A0A060SNL5"/>
<dbReference type="GO" id="GO:0006351">
    <property type="term" value="P:DNA-templated transcription"/>
    <property type="evidence" value="ECO:0007669"/>
    <property type="project" value="InterPro"/>
</dbReference>
<dbReference type="OMA" id="AWISCET"/>
<feature type="region of interest" description="Disordered" evidence="8">
    <location>
        <begin position="395"/>
        <end position="481"/>
    </location>
</feature>
<proteinExistence type="inferred from homology"/>
<dbReference type="PANTHER" id="PTHR11477">
    <property type="entry name" value="TRANSCRIPTION FACTOR S-II ZINC FINGER DOMAIN-CONTAINING PROTEIN"/>
    <property type="match status" value="1"/>
</dbReference>
<feature type="compositionally biased region" description="Low complexity" evidence="8">
    <location>
        <begin position="812"/>
        <end position="837"/>
    </location>
</feature>
<feature type="region of interest" description="Disordered" evidence="8">
    <location>
        <begin position="1"/>
        <end position="48"/>
    </location>
</feature>
<dbReference type="Pfam" id="PF07500">
    <property type="entry name" value="TFIIS_M"/>
    <property type="match status" value="1"/>
</dbReference>
<evidence type="ECO:0000256" key="2">
    <source>
        <dbReference type="ARBA" id="ARBA00011050"/>
    </source>
</evidence>
<keyword evidence="11" id="KW-1185">Reference proteome</keyword>
<feature type="compositionally biased region" description="Basic and acidic residues" evidence="8">
    <location>
        <begin position="1003"/>
        <end position="1024"/>
    </location>
</feature>
<comment type="function">
    <text evidence="1">Negative regulator of transcription elongation.</text>
</comment>
<feature type="compositionally biased region" description="Low complexity" evidence="8">
    <location>
        <begin position="854"/>
        <end position="871"/>
    </location>
</feature>
<evidence type="ECO:0000256" key="7">
    <source>
        <dbReference type="ARBA" id="ARBA00023242"/>
    </source>
</evidence>
<dbReference type="Pfam" id="PF07744">
    <property type="entry name" value="SPOC"/>
    <property type="match status" value="1"/>
</dbReference>
<dbReference type="InterPro" id="IPR011011">
    <property type="entry name" value="Znf_FYVE_PHD"/>
</dbReference>
<feature type="compositionally biased region" description="Acidic residues" evidence="8">
    <location>
        <begin position="132"/>
        <end position="146"/>
    </location>
</feature>
<evidence type="ECO:0000256" key="4">
    <source>
        <dbReference type="ARBA" id="ARBA00022723"/>
    </source>
</evidence>
<reference evidence="10" key="1">
    <citation type="submission" date="2014-01" db="EMBL/GenBank/DDBJ databases">
        <title>The genome of the white-rot fungus Pycnoporus cinnabarinus: a basidiomycete model with a versatile arsenal for lignocellulosic biomass breakdown.</title>
        <authorList>
            <person name="Levasseur A."/>
            <person name="Lomascolo A."/>
            <person name="Ruiz-Duenas F.J."/>
            <person name="Uzan E."/>
            <person name="Piumi F."/>
            <person name="Kues U."/>
            <person name="Ram A.F.J."/>
            <person name="Murat C."/>
            <person name="Haon M."/>
            <person name="Benoit I."/>
            <person name="Arfi Y."/>
            <person name="Chevret D."/>
            <person name="Drula E."/>
            <person name="Kwon M.J."/>
            <person name="Gouret P."/>
            <person name="Lesage-Meessen L."/>
            <person name="Lombard V."/>
            <person name="Mariette J."/>
            <person name="Noirot C."/>
            <person name="Park J."/>
            <person name="Patyshakuliyeva A."/>
            <person name="Wieneger R.A.B."/>
            <person name="Wosten H.A.B."/>
            <person name="Martin F."/>
            <person name="Coutinho P.M."/>
            <person name="de Vries R."/>
            <person name="Martinez A.T."/>
            <person name="Klopp C."/>
            <person name="Pontarotti P."/>
            <person name="Henrissat B."/>
            <person name="Record E."/>
        </authorList>
    </citation>
    <scope>NUCLEOTIDE SEQUENCE [LARGE SCALE GENOMIC DNA]</scope>
    <source>
        <strain evidence="10">BRFM137</strain>
    </source>
</reference>
<feature type="region of interest" description="Disordered" evidence="8">
    <location>
        <begin position="854"/>
        <end position="899"/>
    </location>
</feature>
<dbReference type="InterPro" id="IPR012921">
    <property type="entry name" value="SPOC_C"/>
</dbReference>
<evidence type="ECO:0000256" key="3">
    <source>
        <dbReference type="ARBA" id="ARBA00021616"/>
    </source>
</evidence>
<gene>
    <name evidence="10" type="ORF">BN946_scf184548.g2</name>
</gene>
<comment type="caution">
    <text evidence="10">The sequence shown here is derived from an EMBL/GenBank/DDBJ whole genome shotgun (WGS) entry which is preliminary data.</text>
</comment>
<dbReference type="Pfam" id="PF00628">
    <property type="entry name" value="PHD"/>
    <property type="match status" value="1"/>
</dbReference>
<organism evidence="10 11">
    <name type="scientific">Pycnoporus cinnabarinus</name>
    <name type="common">Cinnabar-red polypore</name>
    <name type="synonym">Trametes cinnabarina</name>
    <dbReference type="NCBI Taxonomy" id="5643"/>
    <lineage>
        <taxon>Eukaryota</taxon>
        <taxon>Fungi</taxon>
        <taxon>Dikarya</taxon>
        <taxon>Basidiomycota</taxon>
        <taxon>Agaricomycotina</taxon>
        <taxon>Agaricomycetes</taxon>
        <taxon>Polyporales</taxon>
        <taxon>Polyporaceae</taxon>
        <taxon>Trametes</taxon>
    </lineage>
</organism>
<dbReference type="Gene3D" id="1.10.472.30">
    <property type="entry name" value="Transcription elongation factor S-II, central domain"/>
    <property type="match status" value="1"/>
</dbReference>
<feature type="compositionally biased region" description="Low complexity" evidence="8">
    <location>
        <begin position="193"/>
        <end position="203"/>
    </location>
</feature>
<dbReference type="Proteomes" id="UP000029665">
    <property type="component" value="Unassembled WGS sequence"/>
</dbReference>
<accession>A0A060SNL5</accession>
<feature type="domain" description="TFIIS central" evidence="9">
    <location>
        <begin position="232"/>
        <end position="386"/>
    </location>
</feature>
<name>A0A060SNL5_PYCCI</name>
<feature type="compositionally biased region" description="Polar residues" evidence="8">
    <location>
        <begin position="12"/>
        <end position="22"/>
    </location>
</feature>
<keyword evidence="5" id="KW-0863">Zinc-finger</keyword>
<feature type="compositionally biased region" description="Polar residues" evidence="8">
    <location>
        <begin position="885"/>
        <end position="899"/>
    </location>
</feature>
<evidence type="ECO:0000256" key="6">
    <source>
        <dbReference type="ARBA" id="ARBA00022833"/>
    </source>
</evidence>
<dbReference type="SUPFAM" id="SSF57903">
    <property type="entry name" value="FYVE/PHD zinc finger"/>
    <property type="match status" value="1"/>
</dbReference>
<feature type="compositionally biased region" description="Basic residues" evidence="8">
    <location>
        <begin position="116"/>
        <end position="126"/>
    </location>
</feature>
<keyword evidence="6" id="KW-0862">Zinc</keyword>
<dbReference type="CDD" id="cd21538">
    <property type="entry name" value="SPOC_TFIIS"/>
    <property type="match status" value="1"/>
</dbReference>
<dbReference type="SMART" id="SM00510">
    <property type="entry name" value="TFS2M"/>
    <property type="match status" value="1"/>
</dbReference>
<feature type="compositionally biased region" description="Basic and acidic residues" evidence="8">
    <location>
        <begin position="96"/>
        <end position="107"/>
    </location>
</feature>
<dbReference type="InterPro" id="IPR013083">
    <property type="entry name" value="Znf_RING/FYVE/PHD"/>
</dbReference>
<protein>
    <recommendedName>
        <fullName evidence="3">Transcription factor BYE1</fullName>
    </recommendedName>
</protein>
<feature type="region of interest" description="Disordered" evidence="8">
    <location>
        <begin position="87"/>
        <end position="228"/>
    </location>
</feature>
<feature type="compositionally biased region" description="Pro residues" evidence="8">
    <location>
        <begin position="969"/>
        <end position="996"/>
    </location>
</feature>
<comment type="similarity">
    <text evidence="2">Belongs to the BYE1 family.</text>
</comment>
<dbReference type="Gene3D" id="3.30.40.10">
    <property type="entry name" value="Zinc/RING finger domain, C3HC4 (zinc finger)"/>
    <property type="match status" value="1"/>
</dbReference>
<dbReference type="GO" id="GO:0005634">
    <property type="term" value="C:nucleus"/>
    <property type="evidence" value="ECO:0007669"/>
    <property type="project" value="TreeGrafter"/>
</dbReference>
<evidence type="ECO:0000256" key="5">
    <source>
        <dbReference type="ARBA" id="ARBA00022771"/>
    </source>
</evidence>
<feature type="compositionally biased region" description="Basic residues" evidence="8">
    <location>
        <begin position="1028"/>
        <end position="1037"/>
    </location>
</feature>
<keyword evidence="4" id="KW-0479">Metal-binding</keyword>
<dbReference type="GO" id="GO:0008270">
    <property type="term" value="F:zinc ion binding"/>
    <property type="evidence" value="ECO:0007669"/>
    <property type="project" value="UniProtKB-KW"/>
</dbReference>
<dbReference type="HOGENOM" id="CLU_011239_0_0_1"/>
<dbReference type="SMART" id="SM00249">
    <property type="entry name" value="PHD"/>
    <property type="match status" value="1"/>
</dbReference>
<evidence type="ECO:0000256" key="8">
    <source>
        <dbReference type="SAM" id="MobiDB-lite"/>
    </source>
</evidence>
<sequence length="1066" mass="115830">MTTRAAARARQLSRTEPLSQEGESIAQDEKENVKMNGSSGKSRVTRKSSKVYCICKKPDDGSPMIHCASCKDWFHFRCVELSEKDAEEIQEWEGPDAVKEVIEDHTPAHKASSSTRSKRTSRKPTGVKKEEPDSDPSSDGTDEYDPQADTGTKRRSSRQAHDGYDSDSEESQRAKSPKRLRRGSVPPKEATPKKQSSPSPSVQSKRKKSITAQPQPPAKRPRSESTAVDDAVRKYCLGKLQELFCQIFMRYPFLNIPEEGTDIGELHPDKKPEELTQEEKEELEARAKQFGADLEQCMYELYAEPDKQGKHVAAGKYKERFRMLTFNLSKADRVVLHMRIASSRISPKELSTMSSTDLASEEEKQSIKKLEEESLAHSILKKSIVPRAKLTHKGLQDIEDVTGAGQREAEREREEEEEERIERERLARLRQQAQRAQSQGSAPPESPVVPQTPTWGGPPPVPPHAASAADPSSSSAVSMGRPLFVPSASDFAATGPVENELNLADLINIDEEPSGEVAMTPVDAVPTPFGSPAPLSTDSKPEQPPELQSRPSFDLNALWTPSPAGAHTSEQAGPAQPQESSQPMPVSTELAVEAGLAPETEDQDFDMFLSTNDQEPEQQEEAAEVTPAVTETKEVAFEDRAPVWSGTLSMPLDSAIPQEVGVTARQGGGRTLPVDSPLWHTLFPSNELRIDGRVPVEKSAQYLTQVRLNPTKELIAAVFSAAPNSDPSGFHAIKNHLLSKGRHGLIFPWGHNPKSSAPGRELYMVPLLSTDPIPEYMELLDQLQLPPTRNTDYLVGIWVLTKGKLTPPPNAPATAAVAPTSLPGPAAGPAQQPSAAPVIPNFDFAQLQQLGLLSQPSQPSHSPVPPTSTQSLLEPAVSMPPPQPTLTAPSSSNPAPDISQLTPEQIQLMLQTLVKTTQHISGQAPPAQLYSTPTTMPPHSTPPSQSVVPPQPIALPQAALQAWTSQAPTHPPLYPPQLSAPPPPYPSAPSAPPPHVYNPDGPYGERYDHNRPYPSAHDDYERGGYRGRGGRGGRGFRGRGGNWKARGRGGPSGGSAQRGRGRGGGW</sequence>
<feature type="compositionally biased region" description="Low complexity" evidence="8">
    <location>
        <begin position="942"/>
        <end position="962"/>
    </location>
</feature>
<dbReference type="EMBL" id="CCBP010000320">
    <property type="protein sequence ID" value="CDO75985.1"/>
    <property type="molecule type" value="Genomic_DNA"/>
</dbReference>
<feature type="region of interest" description="Disordered" evidence="8">
    <location>
        <begin position="504"/>
        <end position="587"/>
    </location>
</feature>
<evidence type="ECO:0000256" key="1">
    <source>
        <dbReference type="ARBA" id="ARBA00002311"/>
    </source>
</evidence>
<evidence type="ECO:0000313" key="11">
    <source>
        <dbReference type="Proteomes" id="UP000029665"/>
    </source>
</evidence>